<name>A0A4T0MED2_9BASI</name>
<dbReference type="PANTHER" id="PTHR45789:SF2">
    <property type="entry name" value="FI18025P1"/>
    <property type="match status" value="1"/>
</dbReference>
<dbReference type="CDD" id="cd01389">
    <property type="entry name" value="HMG-box_ROX1-like"/>
    <property type="match status" value="1"/>
</dbReference>
<organism evidence="6 11">
    <name type="scientific">Wallemia mellicola</name>
    <dbReference type="NCBI Taxonomy" id="1708541"/>
    <lineage>
        <taxon>Eukaryota</taxon>
        <taxon>Fungi</taxon>
        <taxon>Dikarya</taxon>
        <taxon>Basidiomycota</taxon>
        <taxon>Wallemiomycotina</taxon>
        <taxon>Wallemiomycetes</taxon>
        <taxon>Wallemiales</taxon>
        <taxon>Wallemiaceae</taxon>
        <taxon>Wallemia</taxon>
    </lineage>
</organism>
<dbReference type="AlphaFoldDB" id="A0A4T0MED2"/>
<dbReference type="SMART" id="SM00398">
    <property type="entry name" value="HMG"/>
    <property type="match status" value="1"/>
</dbReference>
<reference evidence="9 10" key="1">
    <citation type="submission" date="2019-03" db="EMBL/GenBank/DDBJ databases">
        <title>Sequencing 25 genomes of Wallemia mellicola.</title>
        <authorList>
            <person name="Gostincar C."/>
        </authorList>
    </citation>
    <scope>NUCLEOTIDE SEQUENCE [LARGE SCALE GENOMIC DNA]</scope>
    <source>
        <strain evidence="7 9">EXF-1262</strain>
        <strain evidence="8 10">EXF-1274</strain>
        <strain evidence="6 11">EXF-6152</strain>
    </source>
</reference>
<dbReference type="GO" id="GO:0000978">
    <property type="term" value="F:RNA polymerase II cis-regulatory region sequence-specific DNA binding"/>
    <property type="evidence" value="ECO:0007669"/>
    <property type="project" value="TreeGrafter"/>
</dbReference>
<dbReference type="Pfam" id="PF00505">
    <property type="entry name" value="HMG_box"/>
    <property type="match status" value="1"/>
</dbReference>
<gene>
    <name evidence="8" type="ORF">E3Q02_00822</name>
    <name evidence="7" type="ORF">E3Q17_00222</name>
    <name evidence="6" type="ORF">E3Q22_00961</name>
</gene>
<feature type="compositionally biased region" description="Polar residues" evidence="4">
    <location>
        <begin position="1"/>
        <end position="21"/>
    </location>
</feature>
<evidence type="ECO:0000313" key="7">
    <source>
        <dbReference type="EMBL" id="TIC04648.1"/>
    </source>
</evidence>
<protein>
    <recommendedName>
        <fullName evidence="5">HMG box domain-containing protein</fullName>
    </recommendedName>
</protein>
<feature type="DNA-binding region" description="HMG box" evidence="3">
    <location>
        <begin position="40"/>
        <end position="112"/>
    </location>
</feature>
<dbReference type="GO" id="GO:0000981">
    <property type="term" value="F:DNA-binding transcription factor activity, RNA polymerase II-specific"/>
    <property type="evidence" value="ECO:0007669"/>
    <property type="project" value="TreeGrafter"/>
</dbReference>
<dbReference type="EMBL" id="SPRC01000007">
    <property type="protein sequence ID" value="TIB81521.1"/>
    <property type="molecule type" value="Genomic_DNA"/>
</dbReference>
<dbReference type="Proteomes" id="UP000309601">
    <property type="component" value="Unassembled WGS sequence"/>
</dbReference>
<feature type="compositionally biased region" description="Basic and acidic residues" evidence="4">
    <location>
        <begin position="22"/>
        <end position="35"/>
    </location>
</feature>
<dbReference type="InterPro" id="IPR009071">
    <property type="entry name" value="HMG_box_dom"/>
</dbReference>
<accession>A0A4T0MED2</accession>
<evidence type="ECO:0000313" key="11">
    <source>
        <dbReference type="Proteomes" id="UP000310685"/>
    </source>
</evidence>
<evidence type="ECO:0000313" key="8">
    <source>
        <dbReference type="EMBL" id="TIC69868.1"/>
    </source>
</evidence>
<keyword evidence="2 3" id="KW-0539">Nucleus</keyword>
<evidence type="ECO:0000313" key="6">
    <source>
        <dbReference type="EMBL" id="TIB81521.1"/>
    </source>
</evidence>
<feature type="domain" description="HMG box" evidence="5">
    <location>
        <begin position="40"/>
        <end position="112"/>
    </location>
</feature>
<evidence type="ECO:0000256" key="3">
    <source>
        <dbReference type="PROSITE-ProRule" id="PRU00267"/>
    </source>
</evidence>
<comment type="caution">
    <text evidence="6">The sequence shown here is derived from an EMBL/GenBank/DDBJ whole genome shotgun (WGS) entry which is preliminary data.</text>
</comment>
<evidence type="ECO:0000256" key="1">
    <source>
        <dbReference type="ARBA" id="ARBA00023125"/>
    </source>
</evidence>
<dbReference type="PANTHER" id="PTHR45789">
    <property type="entry name" value="FI18025P1"/>
    <property type="match status" value="1"/>
</dbReference>
<dbReference type="InterPro" id="IPR036910">
    <property type="entry name" value="HMG_box_dom_sf"/>
</dbReference>
<keyword evidence="1 3" id="KW-0238">DNA-binding</keyword>
<evidence type="ECO:0000313" key="10">
    <source>
        <dbReference type="Proteomes" id="UP000309601"/>
    </source>
</evidence>
<dbReference type="SUPFAM" id="SSF47095">
    <property type="entry name" value="HMG-box"/>
    <property type="match status" value="1"/>
</dbReference>
<dbReference type="PROSITE" id="PS50118">
    <property type="entry name" value="HMG_BOX_2"/>
    <property type="match status" value="1"/>
</dbReference>
<dbReference type="Gene3D" id="1.10.30.10">
    <property type="entry name" value="High mobility group box domain"/>
    <property type="match status" value="1"/>
</dbReference>
<feature type="region of interest" description="Disordered" evidence="4">
    <location>
        <begin position="1"/>
        <end position="43"/>
    </location>
</feature>
<evidence type="ECO:0000313" key="9">
    <source>
        <dbReference type="Proteomes" id="UP000307169"/>
    </source>
</evidence>
<dbReference type="Proteomes" id="UP000310685">
    <property type="component" value="Unassembled WGS sequence"/>
</dbReference>
<dbReference type="Proteomes" id="UP000307169">
    <property type="component" value="Unassembled WGS sequence"/>
</dbReference>
<feature type="region of interest" description="Disordered" evidence="4">
    <location>
        <begin position="134"/>
        <end position="177"/>
    </location>
</feature>
<sequence length="483" mass="55469">MMINTTRASTEALTAASISSEISDHPYNRPEERPKSKTKIPRPPNAWILYRSESIEEMKNTAGTDMSKLNQTELSKMIGIKWRSENIQVKHIYQEKANEARREHMLKYPQYKFRPNRKHDRIAKIGTRTVRSVSHHRKTQITKTAQKTQKNHKNLKTKTPLKQLCSSDGEGESDDDDYDYKCSQRAERQLRRNVKVRGERRKRCKQEEEVRTVDIMSKSHHHKGSDDRYIRPGSPLLSLPDPTFTLPMEVENDMTNISTNLVHDSDIGIYDSNALVNQNDNRISFDDFAYDPEVMFAPETATNLANEWANNNYVLGTDVGVDNVIGVDNYHYINDIFGNIPTANDIAPLPPPPSAFKYMNDMIDISSVDLGTIYQDDRVGISSSCSSSSTVSTTSTTHSLDSYDNCLPDFLNVDITEGLNDTHIGERARSLIADYYLYEEREEQQQQLQFQQEHQDIPTQQDIFKTFQRQLAETRTRVSQNMT</sequence>
<dbReference type="EMBL" id="SPRH01000002">
    <property type="protein sequence ID" value="TIC04648.1"/>
    <property type="molecule type" value="Genomic_DNA"/>
</dbReference>
<evidence type="ECO:0000256" key="4">
    <source>
        <dbReference type="SAM" id="MobiDB-lite"/>
    </source>
</evidence>
<evidence type="ECO:0000256" key="2">
    <source>
        <dbReference type="ARBA" id="ARBA00023242"/>
    </source>
</evidence>
<dbReference type="GO" id="GO:0005634">
    <property type="term" value="C:nucleus"/>
    <property type="evidence" value="ECO:0007669"/>
    <property type="project" value="UniProtKB-UniRule"/>
</dbReference>
<dbReference type="EMBL" id="SPRW01000005">
    <property type="protein sequence ID" value="TIC69868.1"/>
    <property type="molecule type" value="Genomic_DNA"/>
</dbReference>
<evidence type="ECO:0000259" key="5">
    <source>
        <dbReference type="PROSITE" id="PS50118"/>
    </source>
</evidence>
<proteinExistence type="predicted"/>
<dbReference type="InterPro" id="IPR051356">
    <property type="entry name" value="SOX/SOX-like_TF"/>
</dbReference>